<dbReference type="RefSeq" id="WP_157476437.1">
    <property type="nucleotide sequence ID" value="NZ_CP046566.1"/>
</dbReference>
<dbReference type="GO" id="GO:0003755">
    <property type="term" value="F:peptidyl-prolyl cis-trans isomerase activity"/>
    <property type="evidence" value="ECO:0007669"/>
    <property type="project" value="UniProtKB-KW"/>
</dbReference>
<keyword evidence="1" id="KW-0413">Isomerase</keyword>
<proteinExistence type="predicted"/>
<name>A0A6I6G4Y7_9BACT</name>
<dbReference type="EMBL" id="CP046566">
    <property type="protein sequence ID" value="QGW27064.1"/>
    <property type="molecule type" value="Genomic_DNA"/>
</dbReference>
<dbReference type="KEGG" id="fls:GLV81_02140"/>
<dbReference type="Pfam" id="PF13616">
    <property type="entry name" value="Rotamase_3"/>
    <property type="match status" value="1"/>
</dbReference>
<reference evidence="3 4" key="1">
    <citation type="submission" date="2019-11" db="EMBL/GenBank/DDBJ databases">
        <authorList>
            <person name="Im W.T."/>
        </authorList>
    </citation>
    <scope>NUCLEOTIDE SEQUENCE [LARGE SCALE GENOMIC DNA]</scope>
    <source>
        <strain evidence="3 4">SB-02</strain>
    </source>
</reference>
<dbReference type="PROSITE" id="PS50198">
    <property type="entry name" value="PPIC_PPIASE_2"/>
    <property type="match status" value="1"/>
</dbReference>
<dbReference type="AlphaFoldDB" id="A0A6I6G4Y7"/>
<dbReference type="InterPro" id="IPR000297">
    <property type="entry name" value="PPIase_PpiC"/>
</dbReference>
<feature type="domain" description="PpiC" evidence="2">
    <location>
        <begin position="98"/>
        <end position="194"/>
    </location>
</feature>
<evidence type="ECO:0000313" key="4">
    <source>
        <dbReference type="Proteomes" id="UP000426027"/>
    </source>
</evidence>
<organism evidence="3 4">
    <name type="scientific">Phnomibacter ginsenosidimutans</name>
    <dbReference type="NCBI Taxonomy" id="2676868"/>
    <lineage>
        <taxon>Bacteria</taxon>
        <taxon>Pseudomonadati</taxon>
        <taxon>Bacteroidota</taxon>
        <taxon>Chitinophagia</taxon>
        <taxon>Chitinophagales</taxon>
        <taxon>Chitinophagaceae</taxon>
        <taxon>Phnomibacter</taxon>
    </lineage>
</organism>
<evidence type="ECO:0000313" key="3">
    <source>
        <dbReference type="EMBL" id="QGW27064.1"/>
    </source>
</evidence>
<protein>
    <recommendedName>
        <fullName evidence="2">PpiC domain-containing protein</fullName>
    </recommendedName>
</protein>
<dbReference type="InterPro" id="IPR046357">
    <property type="entry name" value="PPIase_dom_sf"/>
</dbReference>
<keyword evidence="1" id="KW-0697">Rotamase</keyword>
<evidence type="ECO:0000256" key="1">
    <source>
        <dbReference type="PROSITE-ProRule" id="PRU00278"/>
    </source>
</evidence>
<gene>
    <name evidence="3" type="ORF">GLV81_02140</name>
</gene>
<dbReference type="PANTHER" id="PTHR43629">
    <property type="entry name" value="PEPTIDYL-PROLYL CIS-TRANS ISOMERASE"/>
    <property type="match status" value="1"/>
</dbReference>
<accession>A0A6I6G4Y7</accession>
<dbReference type="PANTHER" id="PTHR43629:SF2">
    <property type="entry name" value="RHODANESE-LIKE_PPIC DOMAIN-CONTAINING PROTEIN 12, CHLOROPLASTIC"/>
    <property type="match status" value="1"/>
</dbReference>
<dbReference type="SUPFAM" id="SSF54534">
    <property type="entry name" value="FKBP-like"/>
    <property type="match status" value="1"/>
</dbReference>
<dbReference type="Proteomes" id="UP000426027">
    <property type="component" value="Chromosome"/>
</dbReference>
<dbReference type="InterPro" id="IPR052204">
    <property type="entry name" value="PpiC/parvulin_rotamase"/>
</dbReference>
<evidence type="ECO:0000259" key="2">
    <source>
        <dbReference type="PROSITE" id="PS50198"/>
    </source>
</evidence>
<keyword evidence="4" id="KW-1185">Reference proteome</keyword>
<dbReference type="Gene3D" id="3.10.50.40">
    <property type="match status" value="1"/>
</dbReference>
<sequence length="212" mass="24422">MKKQVLIFLMIISPLWMLSQKAVVELKEMRMVRNSTSVEIKEVRKVDTTLALPQFQKMIANNTKIDSLLILGKKDTYIGPVQRNGYKSLYFIQHIDSVYTMRAGQILLDPIHFTEQETDSIAAKIIIQIKNGHSFDAMCKKYSFSDNSQYDCDLGWFKSGEMVLEFEQAVLAHKKNDVFQVKTIFGTHIVKVLEDAVEQSRTVTIFEFKLTD</sequence>